<feature type="region of interest" description="Disordered" evidence="3">
    <location>
        <begin position="1"/>
        <end position="32"/>
    </location>
</feature>
<dbReference type="PROSITE" id="PS50977">
    <property type="entry name" value="HTH_TETR_2"/>
    <property type="match status" value="1"/>
</dbReference>
<dbReference type="EMBL" id="BSFJ01000044">
    <property type="protein sequence ID" value="GLK74600.1"/>
    <property type="molecule type" value="Genomic_DNA"/>
</dbReference>
<dbReference type="Pfam" id="PF00440">
    <property type="entry name" value="TetR_N"/>
    <property type="match status" value="1"/>
</dbReference>
<feature type="domain" description="HTH tetR-type" evidence="4">
    <location>
        <begin position="35"/>
        <end position="95"/>
    </location>
</feature>
<evidence type="ECO:0000256" key="1">
    <source>
        <dbReference type="ARBA" id="ARBA00023125"/>
    </source>
</evidence>
<evidence type="ECO:0000259" key="4">
    <source>
        <dbReference type="PROSITE" id="PS50977"/>
    </source>
</evidence>
<dbReference type="SUPFAM" id="SSF46689">
    <property type="entry name" value="Homeodomain-like"/>
    <property type="match status" value="1"/>
</dbReference>
<protein>
    <submittedName>
        <fullName evidence="5">Transcriptional regulator</fullName>
    </submittedName>
</protein>
<keyword evidence="1 2" id="KW-0238">DNA-binding</keyword>
<dbReference type="GO" id="GO:0003677">
    <property type="term" value="F:DNA binding"/>
    <property type="evidence" value="ECO:0007669"/>
    <property type="project" value="UniProtKB-UniRule"/>
</dbReference>
<evidence type="ECO:0000256" key="3">
    <source>
        <dbReference type="SAM" id="MobiDB-lite"/>
    </source>
</evidence>
<dbReference type="InterPro" id="IPR009057">
    <property type="entry name" value="Homeodomain-like_sf"/>
</dbReference>
<dbReference type="InterPro" id="IPR036271">
    <property type="entry name" value="Tet_transcr_reg_TetR-rel_C_sf"/>
</dbReference>
<gene>
    <name evidence="5" type="ORF">GCM10017643_47180</name>
</gene>
<dbReference type="PANTHER" id="PTHR30328:SF54">
    <property type="entry name" value="HTH-TYPE TRANSCRIPTIONAL REPRESSOR SCO4008"/>
    <property type="match status" value="1"/>
</dbReference>
<dbReference type="InterPro" id="IPR041474">
    <property type="entry name" value="NicS_C"/>
</dbReference>
<dbReference type="SUPFAM" id="SSF48498">
    <property type="entry name" value="Tetracyclin repressor-like, C-terminal domain"/>
    <property type="match status" value="1"/>
</dbReference>
<keyword evidence="6" id="KW-1185">Reference proteome</keyword>
<dbReference type="PANTHER" id="PTHR30328">
    <property type="entry name" value="TRANSCRIPTIONAL REPRESSOR"/>
    <property type="match status" value="1"/>
</dbReference>
<reference evidence="5" key="1">
    <citation type="journal article" date="2014" name="Int. J. Syst. Evol. Microbiol.">
        <title>Complete genome sequence of Corynebacterium casei LMG S-19264T (=DSM 44701T), isolated from a smear-ripened cheese.</title>
        <authorList>
            <consortium name="US DOE Joint Genome Institute (JGI-PGF)"/>
            <person name="Walter F."/>
            <person name="Albersmeier A."/>
            <person name="Kalinowski J."/>
            <person name="Ruckert C."/>
        </authorList>
    </citation>
    <scope>NUCLEOTIDE SEQUENCE</scope>
    <source>
        <strain evidence="5">VKM B-2484</strain>
    </source>
</reference>
<dbReference type="AlphaFoldDB" id="A0A9W6JEZ6"/>
<dbReference type="Pfam" id="PF17938">
    <property type="entry name" value="TetR_C_29"/>
    <property type="match status" value="1"/>
</dbReference>
<evidence type="ECO:0000256" key="2">
    <source>
        <dbReference type="PROSITE-ProRule" id="PRU00335"/>
    </source>
</evidence>
<comment type="caution">
    <text evidence="5">The sequence shown here is derived from an EMBL/GenBank/DDBJ whole genome shotgun (WGS) entry which is preliminary data.</text>
</comment>
<dbReference type="Gene3D" id="1.10.357.10">
    <property type="entry name" value="Tetracycline Repressor, domain 2"/>
    <property type="match status" value="1"/>
</dbReference>
<feature type="DNA-binding region" description="H-T-H motif" evidence="2">
    <location>
        <begin position="58"/>
        <end position="77"/>
    </location>
</feature>
<dbReference type="InterPro" id="IPR001647">
    <property type="entry name" value="HTH_TetR"/>
</dbReference>
<evidence type="ECO:0000313" key="5">
    <source>
        <dbReference type="EMBL" id="GLK74600.1"/>
    </source>
</evidence>
<dbReference type="RefSeq" id="WP_213370262.1">
    <property type="nucleotide sequence ID" value="NZ_BSFJ01000044.1"/>
</dbReference>
<dbReference type="InterPro" id="IPR050109">
    <property type="entry name" value="HTH-type_TetR-like_transc_reg"/>
</dbReference>
<organism evidence="5 6">
    <name type="scientific">Ancylobacter dichloromethanicus</name>
    <dbReference type="NCBI Taxonomy" id="518825"/>
    <lineage>
        <taxon>Bacteria</taxon>
        <taxon>Pseudomonadati</taxon>
        <taxon>Pseudomonadota</taxon>
        <taxon>Alphaproteobacteria</taxon>
        <taxon>Hyphomicrobiales</taxon>
        <taxon>Xanthobacteraceae</taxon>
        <taxon>Ancylobacter</taxon>
    </lineage>
</organism>
<sequence>MKATRSAAAPPEEGHTASSPAPAKSRRTAGKRNAVATRQRILEAAMAEFAEHGFSGSRIDRICAAADVNVGMIYHYFGNKNDLYLAALESSYKIIRDREQSLDVNDADPLLALRALIELTFDFLSTDPHFVRLIMNENLMMGRTAQRSATIPHMTRPLLDSLRTILKRGQKEKVFQKNIDAENLYVSILGLCFIHVSNRHTLSSMFQRDFAEPDWLAQRRLIVVDVVTSYITDKAGK</sequence>
<evidence type="ECO:0000313" key="6">
    <source>
        <dbReference type="Proteomes" id="UP001143370"/>
    </source>
</evidence>
<dbReference type="Proteomes" id="UP001143370">
    <property type="component" value="Unassembled WGS sequence"/>
</dbReference>
<dbReference type="PRINTS" id="PR00455">
    <property type="entry name" value="HTHTETR"/>
</dbReference>
<accession>A0A9W6JEZ6</accession>
<proteinExistence type="predicted"/>
<reference evidence="5" key="2">
    <citation type="submission" date="2023-01" db="EMBL/GenBank/DDBJ databases">
        <authorList>
            <person name="Sun Q."/>
            <person name="Evtushenko L."/>
        </authorList>
    </citation>
    <scope>NUCLEOTIDE SEQUENCE</scope>
    <source>
        <strain evidence="5">VKM B-2484</strain>
    </source>
</reference>
<name>A0A9W6JEZ6_9HYPH</name>